<feature type="domain" description="RNA polymerase sigma-70 region 2" evidence="5">
    <location>
        <begin position="28"/>
        <end position="94"/>
    </location>
</feature>
<proteinExistence type="inferred from homology"/>
<accession>A0ABX1RZP7</accession>
<comment type="similarity">
    <text evidence="1">Belongs to the sigma-70 factor family. ECF subfamily.</text>
</comment>
<evidence type="ECO:0000313" key="7">
    <source>
        <dbReference type="EMBL" id="NMH89057.1"/>
    </source>
</evidence>
<sequence>MKKYSKNIESNSFISLLQKGDMTAHEALFRLYYDKLLHIAKGYLGIIEDAEGVVQNVFLKIWEKKKNLEKVNNLGSYLHTMTKNACLDLLKHQRVKTNFSNNYYEERIAIRNQFIKDEAASLVIETELEERITRAIDTLPEKCKRVFLKSRFEGLKHSEIADIMHISKRTVDNHISNALQHMKLHLKEYLTLFIIFLKNF</sequence>
<comment type="caution">
    <text evidence="7">The sequence shown here is derived from an EMBL/GenBank/DDBJ whole genome shotgun (WGS) entry which is preliminary data.</text>
</comment>
<dbReference type="EMBL" id="JABBHF010000010">
    <property type="protein sequence ID" value="NMH89057.1"/>
    <property type="molecule type" value="Genomic_DNA"/>
</dbReference>
<dbReference type="Pfam" id="PF08281">
    <property type="entry name" value="Sigma70_r4_2"/>
    <property type="match status" value="1"/>
</dbReference>
<keyword evidence="8" id="KW-1185">Reference proteome</keyword>
<evidence type="ECO:0000256" key="3">
    <source>
        <dbReference type="ARBA" id="ARBA00023082"/>
    </source>
</evidence>
<evidence type="ECO:0000256" key="2">
    <source>
        <dbReference type="ARBA" id="ARBA00023015"/>
    </source>
</evidence>
<dbReference type="InterPro" id="IPR013249">
    <property type="entry name" value="RNA_pol_sigma70_r4_t2"/>
</dbReference>
<evidence type="ECO:0000313" key="8">
    <source>
        <dbReference type="Proteomes" id="UP000746690"/>
    </source>
</evidence>
<dbReference type="SUPFAM" id="SSF88946">
    <property type="entry name" value="Sigma2 domain of RNA polymerase sigma factors"/>
    <property type="match status" value="1"/>
</dbReference>
<dbReference type="Gene3D" id="1.10.10.10">
    <property type="entry name" value="Winged helix-like DNA-binding domain superfamily/Winged helix DNA-binding domain"/>
    <property type="match status" value="1"/>
</dbReference>
<evidence type="ECO:0000259" key="6">
    <source>
        <dbReference type="Pfam" id="PF08281"/>
    </source>
</evidence>
<dbReference type="PANTHER" id="PTHR43133:SF46">
    <property type="entry name" value="RNA POLYMERASE SIGMA-70 FACTOR ECF SUBFAMILY"/>
    <property type="match status" value="1"/>
</dbReference>
<dbReference type="InterPro" id="IPR036388">
    <property type="entry name" value="WH-like_DNA-bd_sf"/>
</dbReference>
<dbReference type="Pfam" id="PF04542">
    <property type="entry name" value="Sigma70_r2"/>
    <property type="match status" value="1"/>
</dbReference>
<keyword evidence="3" id="KW-0731">Sigma factor</keyword>
<dbReference type="InterPro" id="IPR014327">
    <property type="entry name" value="RNA_pol_sigma70_bacteroid"/>
</dbReference>
<dbReference type="Proteomes" id="UP000746690">
    <property type="component" value="Unassembled WGS sequence"/>
</dbReference>
<evidence type="ECO:0000259" key="5">
    <source>
        <dbReference type="Pfam" id="PF04542"/>
    </source>
</evidence>
<evidence type="ECO:0000256" key="4">
    <source>
        <dbReference type="ARBA" id="ARBA00023163"/>
    </source>
</evidence>
<dbReference type="NCBIfam" id="TIGR02985">
    <property type="entry name" value="Sig70_bacteroi1"/>
    <property type="match status" value="1"/>
</dbReference>
<dbReference type="InterPro" id="IPR007627">
    <property type="entry name" value="RNA_pol_sigma70_r2"/>
</dbReference>
<keyword evidence="4" id="KW-0804">Transcription</keyword>
<organism evidence="7 8">
    <name type="scientific">Flavivirga algicola</name>
    <dbReference type="NCBI Taxonomy" id="2729136"/>
    <lineage>
        <taxon>Bacteria</taxon>
        <taxon>Pseudomonadati</taxon>
        <taxon>Bacteroidota</taxon>
        <taxon>Flavobacteriia</taxon>
        <taxon>Flavobacteriales</taxon>
        <taxon>Flavobacteriaceae</taxon>
        <taxon>Flavivirga</taxon>
    </lineage>
</organism>
<protein>
    <submittedName>
        <fullName evidence="7">RNA polymerase sigma-70 factor</fullName>
    </submittedName>
</protein>
<name>A0ABX1RZP7_9FLAO</name>
<dbReference type="Gene3D" id="1.10.1740.10">
    <property type="match status" value="1"/>
</dbReference>
<dbReference type="InterPro" id="IPR013324">
    <property type="entry name" value="RNA_pol_sigma_r3/r4-like"/>
</dbReference>
<reference evidence="7 8" key="1">
    <citation type="submission" date="2020-04" db="EMBL/GenBank/DDBJ databases">
        <title>A Flavivirga sp. nov.</title>
        <authorList>
            <person name="Sun X."/>
        </authorList>
    </citation>
    <scope>NUCLEOTIDE SEQUENCE [LARGE SCALE GENOMIC DNA]</scope>
    <source>
        <strain evidence="7 8">Y03</strain>
    </source>
</reference>
<keyword evidence="2" id="KW-0805">Transcription regulation</keyword>
<evidence type="ECO:0000256" key="1">
    <source>
        <dbReference type="ARBA" id="ARBA00010641"/>
    </source>
</evidence>
<dbReference type="SUPFAM" id="SSF88659">
    <property type="entry name" value="Sigma3 and sigma4 domains of RNA polymerase sigma factors"/>
    <property type="match status" value="1"/>
</dbReference>
<dbReference type="PANTHER" id="PTHR43133">
    <property type="entry name" value="RNA POLYMERASE ECF-TYPE SIGMA FACTO"/>
    <property type="match status" value="1"/>
</dbReference>
<dbReference type="InterPro" id="IPR039425">
    <property type="entry name" value="RNA_pol_sigma-70-like"/>
</dbReference>
<gene>
    <name evidence="7" type="ORF">HHX25_16210</name>
</gene>
<dbReference type="NCBIfam" id="TIGR02937">
    <property type="entry name" value="sigma70-ECF"/>
    <property type="match status" value="1"/>
</dbReference>
<dbReference type="CDD" id="cd06171">
    <property type="entry name" value="Sigma70_r4"/>
    <property type="match status" value="1"/>
</dbReference>
<dbReference type="InterPro" id="IPR014284">
    <property type="entry name" value="RNA_pol_sigma-70_dom"/>
</dbReference>
<dbReference type="InterPro" id="IPR013325">
    <property type="entry name" value="RNA_pol_sigma_r2"/>
</dbReference>
<feature type="domain" description="RNA polymerase sigma factor 70 region 4 type 2" evidence="6">
    <location>
        <begin position="130"/>
        <end position="182"/>
    </location>
</feature>